<feature type="domain" description="Inosine/uridine-preferring nucleoside hydrolase" evidence="4">
    <location>
        <begin position="25"/>
        <end position="323"/>
    </location>
</feature>
<dbReference type="SUPFAM" id="SSF53590">
    <property type="entry name" value="Nucleoside hydrolase"/>
    <property type="match status" value="1"/>
</dbReference>
<dbReference type="Gene3D" id="3.90.245.10">
    <property type="entry name" value="Ribonucleoside hydrolase-like"/>
    <property type="match status" value="1"/>
</dbReference>
<dbReference type="Proteomes" id="UP001596391">
    <property type="component" value="Unassembled WGS sequence"/>
</dbReference>
<sequence length="363" mass="40566">MKMFQKLFACAALCVSVAAHAQRYVIADQDASGPGGSDMMSLLVFLQSPQVHLLGITVVTGDNWRDQEVQHALRLTEVTGRTDVKVYPGAAFPLLRTVESTRLQAKLYGKAHFEGAFSEHNTEKPWDFVPALREGAPTAKPAEEDAAHFMIRMVHKYPHQVTIYGAGPLTNIAIACRLDPHFAELAQELVIMGGSLAPITDKPEWANAPRHEFNFWFDAEAASMVLRAPWKKITDTTIDISLKTRPDPEVLDGLAKAHSPAAEYITKYFRRPVTINYLWDELPAVWMLDPAVVTREQVTYMDVDTMAGPNYGDTLTYSEEAKPAYFLNKVHAQMDVDLPRLQNFLIDLLSKPAPKPYIEALTK</sequence>
<gene>
    <name evidence="5" type="ORF">ACFQBQ_11920</name>
</gene>
<proteinExistence type="predicted"/>
<dbReference type="Pfam" id="PF01156">
    <property type="entry name" value="IU_nuc_hydro"/>
    <property type="match status" value="1"/>
</dbReference>
<evidence type="ECO:0000313" key="5">
    <source>
        <dbReference type="EMBL" id="MFC6646278.1"/>
    </source>
</evidence>
<evidence type="ECO:0000259" key="4">
    <source>
        <dbReference type="Pfam" id="PF01156"/>
    </source>
</evidence>
<evidence type="ECO:0000256" key="2">
    <source>
        <dbReference type="ARBA" id="ARBA00023295"/>
    </source>
</evidence>
<evidence type="ECO:0000313" key="6">
    <source>
        <dbReference type="Proteomes" id="UP001596391"/>
    </source>
</evidence>
<dbReference type="GO" id="GO:0016787">
    <property type="term" value="F:hydrolase activity"/>
    <property type="evidence" value="ECO:0007669"/>
    <property type="project" value="UniProtKB-KW"/>
</dbReference>
<feature type="chain" id="PRO_5045771639" evidence="3">
    <location>
        <begin position="22"/>
        <end position="363"/>
    </location>
</feature>
<evidence type="ECO:0000256" key="3">
    <source>
        <dbReference type="SAM" id="SignalP"/>
    </source>
</evidence>
<dbReference type="InterPro" id="IPR023186">
    <property type="entry name" value="IUNH"/>
</dbReference>
<dbReference type="PANTHER" id="PTHR12304:SF4">
    <property type="entry name" value="URIDINE NUCLEOSIDASE"/>
    <property type="match status" value="1"/>
</dbReference>
<name>A0ABW1ZB56_9BACT</name>
<keyword evidence="3" id="KW-0732">Signal</keyword>
<dbReference type="InterPro" id="IPR036452">
    <property type="entry name" value="Ribo_hydro-like"/>
</dbReference>
<accession>A0ABW1ZB56</accession>
<evidence type="ECO:0000256" key="1">
    <source>
        <dbReference type="ARBA" id="ARBA00022801"/>
    </source>
</evidence>
<dbReference type="RefSeq" id="WP_263369965.1">
    <property type="nucleotide sequence ID" value="NZ_JAGSYD010000001.1"/>
</dbReference>
<dbReference type="InterPro" id="IPR001910">
    <property type="entry name" value="Inosine/uridine_hydrolase_dom"/>
</dbReference>
<comment type="caution">
    <text evidence="5">The sequence shown here is derived from an EMBL/GenBank/DDBJ whole genome shotgun (WGS) entry which is preliminary data.</text>
</comment>
<feature type="signal peptide" evidence="3">
    <location>
        <begin position="1"/>
        <end position="21"/>
    </location>
</feature>
<dbReference type="PANTHER" id="PTHR12304">
    <property type="entry name" value="INOSINE-URIDINE PREFERRING NUCLEOSIDE HYDROLASE"/>
    <property type="match status" value="1"/>
</dbReference>
<keyword evidence="1 5" id="KW-0378">Hydrolase</keyword>
<organism evidence="5 6">
    <name type="scientific">Granulicella cerasi</name>
    <dbReference type="NCBI Taxonomy" id="741063"/>
    <lineage>
        <taxon>Bacteria</taxon>
        <taxon>Pseudomonadati</taxon>
        <taxon>Acidobacteriota</taxon>
        <taxon>Terriglobia</taxon>
        <taxon>Terriglobales</taxon>
        <taxon>Acidobacteriaceae</taxon>
        <taxon>Granulicella</taxon>
    </lineage>
</organism>
<keyword evidence="2" id="KW-0326">Glycosidase</keyword>
<protein>
    <submittedName>
        <fullName evidence="5">Nucleoside hydrolase</fullName>
    </submittedName>
</protein>
<reference evidence="6" key="1">
    <citation type="journal article" date="2019" name="Int. J. Syst. Evol. Microbiol.">
        <title>The Global Catalogue of Microorganisms (GCM) 10K type strain sequencing project: providing services to taxonomists for standard genome sequencing and annotation.</title>
        <authorList>
            <consortium name="The Broad Institute Genomics Platform"/>
            <consortium name="The Broad Institute Genome Sequencing Center for Infectious Disease"/>
            <person name="Wu L."/>
            <person name="Ma J."/>
        </authorList>
    </citation>
    <scope>NUCLEOTIDE SEQUENCE [LARGE SCALE GENOMIC DNA]</scope>
    <source>
        <strain evidence="6">CGMCC 1.16026</strain>
    </source>
</reference>
<dbReference type="EMBL" id="JBHSWI010000001">
    <property type="protein sequence ID" value="MFC6646278.1"/>
    <property type="molecule type" value="Genomic_DNA"/>
</dbReference>
<keyword evidence="6" id="KW-1185">Reference proteome</keyword>